<comment type="caution">
    <text evidence="1">The sequence shown here is derived from an EMBL/GenBank/DDBJ whole genome shotgun (WGS) entry which is preliminary data.</text>
</comment>
<accession>A0A919P033</accession>
<proteinExistence type="predicted"/>
<evidence type="ECO:0000313" key="2">
    <source>
        <dbReference type="Proteomes" id="UP000623608"/>
    </source>
</evidence>
<organism evidence="1 2">
    <name type="scientific">Paractinoplanes tereljensis</name>
    <dbReference type="NCBI Taxonomy" id="571912"/>
    <lineage>
        <taxon>Bacteria</taxon>
        <taxon>Bacillati</taxon>
        <taxon>Actinomycetota</taxon>
        <taxon>Actinomycetes</taxon>
        <taxon>Micromonosporales</taxon>
        <taxon>Micromonosporaceae</taxon>
        <taxon>Paractinoplanes</taxon>
    </lineage>
</organism>
<reference evidence="1" key="1">
    <citation type="submission" date="2021-01" db="EMBL/GenBank/DDBJ databases">
        <title>Whole genome shotgun sequence of Actinoplanes tereljensis NBRC 105297.</title>
        <authorList>
            <person name="Komaki H."/>
            <person name="Tamura T."/>
        </authorList>
    </citation>
    <scope>NUCLEOTIDE SEQUENCE</scope>
    <source>
        <strain evidence="1">NBRC 105297</strain>
    </source>
</reference>
<name>A0A919P033_9ACTN</name>
<dbReference type="Proteomes" id="UP000623608">
    <property type="component" value="Unassembled WGS sequence"/>
</dbReference>
<evidence type="ECO:0000313" key="1">
    <source>
        <dbReference type="EMBL" id="GIF26792.1"/>
    </source>
</evidence>
<keyword evidence="2" id="KW-1185">Reference proteome</keyword>
<protein>
    <submittedName>
        <fullName evidence="1">Uncharacterized protein</fullName>
    </submittedName>
</protein>
<dbReference type="AlphaFoldDB" id="A0A919P033"/>
<gene>
    <name evidence="1" type="ORF">Ate02nite_95220</name>
</gene>
<dbReference type="EMBL" id="BOMY01000064">
    <property type="protein sequence ID" value="GIF26792.1"/>
    <property type="molecule type" value="Genomic_DNA"/>
</dbReference>
<sequence length="125" mass="12862">MLPAHSRDTGVVDQHVEATETLVDQPGGGGHAGVVGHIKGDPERVHAVRAQLGHRLIAPLFVAGADADNVTGGAEAGRDLVSDSLVGAGDQRNRLLAHLPIVTGNDAGTNTAWAAHRYLRSIDAG</sequence>